<dbReference type="InterPro" id="IPR008929">
    <property type="entry name" value="Chondroitin_lyas"/>
</dbReference>
<evidence type="ECO:0000259" key="6">
    <source>
        <dbReference type="Pfam" id="PF16332"/>
    </source>
</evidence>
<dbReference type="EMBL" id="SORL01000009">
    <property type="protein sequence ID" value="TDY61401.1"/>
    <property type="molecule type" value="Genomic_DNA"/>
</dbReference>
<feature type="domain" description="Heparinase II N-terminal" evidence="6">
    <location>
        <begin position="72"/>
        <end position="212"/>
    </location>
</feature>
<feature type="domain" description="Heparinase II/III-like C-terminal" evidence="5">
    <location>
        <begin position="369"/>
        <end position="535"/>
    </location>
</feature>
<dbReference type="AlphaFoldDB" id="A0A4V3HGI5"/>
<comment type="caution">
    <text evidence="7">The sequence shown here is derived from an EMBL/GenBank/DDBJ whole genome shotgun (WGS) entry which is preliminary data.</text>
</comment>
<gene>
    <name evidence="7" type="ORF">DFQ06_2734</name>
</gene>
<keyword evidence="2" id="KW-0732">Signal</keyword>
<keyword evidence="4" id="KW-0456">Lyase</keyword>
<evidence type="ECO:0000313" key="7">
    <source>
        <dbReference type="EMBL" id="TDY61401.1"/>
    </source>
</evidence>
<dbReference type="GO" id="GO:0042597">
    <property type="term" value="C:periplasmic space"/>
    <property type="evidence" value="ECO:0007669"/>
    <property type="project" value="UniProtKB-SubCell"/>
</dbReference>
<organism evidence="7 8">
    <name type="scientific">Algibacter lectus</name>
    <dbReference type="NCBI Taxonomy" id="221126"/>
    <lineage>
        <taxon>Bacteria</taxon>
        <taxon>Pseudomonadati</taxon>
        <taxon>Bacteroidota</taxon>
        <taxon>Flavobacteriia</taxon>
        <taxon>Flavobacteriales</taxon>
        <taxon>Flavobacteriaceae</taxon>
        <taxon>Algibacter</taxon>
    </lineage>
</organism>
<dbReference type="Proteomes" id="UP000294824">
    <property type="component" value="Unassembled WGS sequence"/>
</dbReference>
<dbReference type="Gene3D" id="2.70.98.70">
    <property type="match status" value="1"/>
</dbReference>
<evidence type="ECO:0000256" key="3">
    <source>
        <dbReference type="ARBA" id="ARBA00022764"/>
    </source>
</evidence>
<comment type="subcellular location">
    <subcellularLocation>
        <location evidence="1">Periplasm</location>
    </subcellularLocation>
</comment>
<evidence type="ECO:0000256" key="2">
    <source>
        <dbReference type="ARBA" id="ARBA00022729"/>
    </source>
</evidence>
<sequence>MFHFRTMKKGISFVICCFFVMIVTAQKRNYLLYTDSNITNLKQQIKVDNDIKNSWEKQLKHADELVLKDRFKADNCQVLGLAYRMTGDEKYAKTIKKILIDYTSKDTWEGANLLNRTPAWKGGLNTSHTSFFVSIGFDCIYNYLTKKERKDIAENLVRVGIQPALDDWLLPNSNFHTFDTMGHNWWSACVYMAGFSSLAIRNEVPDAKNWVNDIAQTATEFVNYSGSVLQNKPPTFDQDGGFYESINYASYGISQYLLFRFALQSALPNTKQVDLPILDKIGDFFIQTTYYVEEGKPMSVNFGDSFINKTGNACLTLLWQLGYKKNDYAWYINQTSAGNDKEGLQLDTPNGLVLHPKLPEIASNYAPKLATSHLFKDMGWATMRNSWDKNATMLAVKSGFTWNHTHADAGSYILFHNGKNLIIDSGNASYGNPLYTQYYCQSEAHNVVLFNGKGQNRKDPYFGVSNPGSLHNLIEGDNFKYILANATGPYAQTLARNYRNFIWVGDVILVIDDLLAHKPGKFEWLLHYNGESKRKDLDLSIKDGDAEVIVNSLYPEIFPEGGLPHDFPEQMRLEEKLGYEDHHPENRSKYWSISHFEETARTKFISAITLKTEENKENLPVIKRFEGKDFLGVSITQNGEATEVYFNLLADGRLKHRNSVINMNGWETDAYLTVLKFKTDADKTKINNVDEMFIGHGSYLRRDNQVLMHSLSKYTALVEGFSATPKVVYQGQENATVSLYSSKKTSALKVNGVSKKASYDVSNKIVKVTLK</sequence>
<evidence type="ECO:0000256" key="4">
    <source>
        <dbReference type="ARBA" id="ARBA00023239"/>
    </source>
</evidence>
<dbReference type="PANTHER" id="PTHR39210:SF1">
    <property type="entry name" value="HEPARIN-SULFATE LYASE"/>
    <property type="match status" value="1"/>
</dbReference>
<dbReference type="InterPro" id="IPR012480">
    <property type="entry name" value="Hepar_II_III_C"/>
</dbReference>
<evidence type="ECO:0000259" key="5">
    <source>
        <dbReference type="Pfam" id="PF07940"/>
    </source>
</evidence>
<dbReference type="Pfam" id="PF16332">
    <property type="entry name" value="DUF4962"/>
    <property type="match status" value="1"/>
</dbReference>
<evidence type="ECO:0000256" key="1">
    <source>
        <dbReference type="ARBA" id="ARBA00004418"/>
    </source>
</evidence>
<keyword evidence="3" id="KW-0574">Periplasm</keyword>
<accession>A0A4V3HGI5</accession>
<protein>
    <submittedName>
        <fullName evidence="7">Uncharacterized protein DUF4962</fullName>
    </submittedName>
</protein>
<keyword evidence="8" id="KW-1185">Reference proteome</keyword>
<dbReference type="Gene3D" id="1.50.10.100">
    <property type="entry name" value="Chondroitin AC/alginate lyase"/>
    <property type="match status" value="1"/>
</dbReference>
<evidence type="ECO:0000313" key="8">
    <source>
        <dbReference type="Proteomes" id="UP000294824"/>
    </source>
</evidence>
<reference evidence="7 8" key="1">
    <citation type="submission" date="2019-03" db="EMBL/GenBank/DDBJ databases">
        <title>Genomic Encyclopedia of Type Strains, Phase III (KMG-III): the genomes of soil and plant-associated and newly described type strains.</title>
        <authorList>
            <person name="Whitman W."/>
        </authorList>
    </citation>
    <scope>NUCLEOTIDE SEQUENCE [LARGE SCALE GENOMIC DNA]</scope>
    <source>
        <strain evidence="7 8">CECT 8301</strain>
    </source>
</reference>
<dbReference type="InterPro" id="IPR032518">
    <property type="entry name" value="HepII_N"/>
</dbReference>
<dbReference type="GO" id="GO:0016829">
    <property type="term" value="F:lyase activity"/>
    <property type="evidence" value="ECO:0007669"/>
    <property type="project" value="UniProtKB-KW"/>
</dbReference>
<proteinExistence type="predicted"/>
<dbReference type="Pfam" id="PF07940">
    <property type="entry name" value="Hepar_II_III_C"/>
    <property type="match status" value="1"/>
</dbReference>
<dbReference type="SUPFAM" id="SSF48230">
    <property type="entry name" value="Chondroitin AC/alginate lyase"/>
    <property type="match status" value="1"/>
</dbReference>
<dbReference type="PANTHER" id="PTHR39210">
    <property type="entry name" value="HEPARIN-SULFATE LYASE"/>
    <property type="match status" value="1"/>
</dbReference>
<name>A0A4V3HGI5_9FLAO</name>